<name>A0A160DX05_9GAMM</name>
<dbReference type="KEGG" id="dko:I596_3226"/>
<reference evidence="3 4" key="1">
    <citation type="submission" date="2016-04" db="EMBL/GenBank/DDBJ databases">
        <title>Complete genome sequence of Dokdonella koreensis DS-123T.</title>
        <authorList>
            <person name="Kim J.F."/>
            <person name="Lee H."/>
            <person name="Kwak M.-J."/>
        </authorList>
    </citation>
    <scope>NUCLEOTIDE SEQUENCE [LARGE SCALE GENOMIC DNA]</scope>
    <source>
        <strain evidence="3 4">DS-123</strain>
    </source>
</reference>
<feature type="domain" description="GST N-terminal" evidence="1">
    <location>
        <begin position="1"/>
        <end position="82"/>
    </location>
</feature>
<dbReference type="Proteomes" id="UP000076830">
    <property type="component" value="Chromosome"/>
</dbReference>
<evidence type="ECO:0000313" key="3">
    <source>
        <dbReference type="EMBL" id="ANB19215.1"/>
    </source>
</evidence>
<protein>
    <submittedName>
        <fullName evidence="3">Glutathione S-transferase</fullName>
    </submittedName>
</protein>
<dbReference type="STRING" id="1300342.I596_3226"/>
<dbReference type="GO" id="GO:0016740">
    <property type="term" value="F:transferase activity"/>
    <property type="evidence" value="ECO:0007669"/>
    <property type="project" value="UniProtKB-KW"/>
</dbReference>
<dbReference type="EMBL" id="CP015249">
    <property type="protein sequence ID" value="ANB19215.1"/>
    <property type="molecule type" value="Genomic_DNA"/>
</dbReference>
<dbReference type="AlphaFoldDB" id="A0A160DX05"/>
<feature type="domain" description="GST C-terminal" evidence="2">
    <location>
        <begin position="84"/>
        <end position="200"/>
    </location>
</feature>
<dbReference type="PANTHER" id="PTHR44051">
    <property type="entry name" value="GLUTATHIONE S-TRANSFERASE-RELATED"/>
    <property type="match status" value="1"/>
</dbReference>
<keyword evidence="4" id="KW-1185">Reference proteome</keyword>
<proteinExistence type="predicted"/>
<dbReference type="Pfam" id="PF13409">
    <property type="entry name" value="GST_N_2"/>
    <property type="match status" value="1"/>
</dbReference>
<evidence type="ECO:0000259" key="2">
    <source>
        <dbReference type="PROSITE" id="PS50405"/>
    </source>
</evidence>
<dbReference type="PROSITE" id="PS50405">
    <property type="entry name" value="GST_CTER"/>
    <property type="match status" value="1"/>
</dbReference>
<dbReference type="RefSeq" id="WP_257722433.1">
    <property type="nucleotide sequence ID" value="NZ_CP015249.1"/>
</dbReference>
<dbReference type="PROSITE" id="PS50404">
    <property type="entry name" value="GST_NTER"/>
    <property type="match status" value="1"/>
</dbReference>
<dbReference type="SFLD" id="SFLDG01151">
    <property type="entry name" value="Main.2:_Nu-like"/>
    <property type="match status" value="1"/>
</dbReference>
<dbReference type="InterPro" id="IPR004046">
    <property type="entry name" value="GST_C"/>
</dbReference>
<dbReference type="SFLD" id="SFLDS00019">
    <property type="entry name" value="Glutathione_Transferase_(cytos"/>
    <property type="match status" value="1"/>
</dbReference>
<dbReference type="InterPro" id="IPR040079">
    <property type="entry name" value="Glutathione_S-Trfase"/>
</dbReference>
<dbReference type="SFLD" id="SFLDG00358">
    <property type="entry name" value="Main_(cytGST)"/>
    <property type="match status" value="1"/>
</dbReference>
<dbReference type="Pfam" id="PF00043">
    <property type="entry name" value="GST_C"/>
    <property type="match status" value="1"/>
</dbReference>
<dbReference type="SUPFAM" id="SSF52833">
    <property type="entry name" value="Thioredoxin-like"/>
    <property type="match status" value="1"/>
</dbReference>
<dbReference type="SUPFAM" id="SSF47616">
    <property type="entry name" value="GST C-terminal domain-like"/>
    <property type="match status" value="1"/>
</dbReference>
<dbReference type="Gene3D" id="1.20.1050.10">
    <property type="match status" value="1"/>
</dbReference>
<dbReference type="InterPro" id="IPR004045">
    <property type="entry name" value="Glutathione_S-Trfase_N"/>
</dbReference>
<dbReference type="InterPro" id="IPR010987">
    <property type="entry name" value="Glutathione-S-Trfase_C-like"/>
</dbReference>
<dbReference type="InterPro" id="IPR036249">
    <property type="entry name" value="Thioredoxin-like_sf"/>
</dbReference>
<accession>A0A160DX05</accession>
<sequence>MTTVYGMARSGNCYKVQLLLEQLGRPYRWVEIDSAGGQTRTPAFLAKNPNGKVPLLECDDGRLLAESNAILCWLADGTHYLAADPWQRAQTLQWLFFEQYSHEPYVAVARFIRGWLPEDHPRRAELPRLLEQGYRALDVMERHLDGRAFFVEAGYGVADIALFAYTHAAADGGFDLAGYPAITGWLARVRAQPGFVEQAC</sequence>
<evidence type="ECO:0000259" key="1">
    <source>
        <dbReference type="PROSITE" id="PS50404"/>
    </source>
</evidence>
<evidence type="ECO:0000313" key="4">
    <source>
        <dbReference type="Proteomes" id="UP000076830"/>
    </source>
</evidence>
<organism evidence="3 4">
    <name type="scientific">Dokdonella koreensis DS-123</name>
    <dbReference type="NCBI Taxonomy" id="1300342"/>
    <lineage>
        <taxon>Bacteria</taxon>
        <taxon>Pseudomonadati</taxon>
        <taxon>Pseudomonadota</taxon>
        <taxon>Gammaproteobacteria</taxon>
        <taxon>Lysobacterales</taxon>
        <taxon>Rhodanobacteraceae</taxon>
        <taxon>Dokdonella</taxon>
    </lineage>
</organism>
<dbReference type="Gene3D" id="3.40.30.10">
    <property type="entry name" value="Glutaredoxin"/>
    <property type="match status" value="1"/>
</dbReference>
<keyword evidence="3" id="KW-0808">Transferase</keyword>
<dbReference type="PATRIC" id="fig|1300342.3.peg.3151"/>
<dbReference type="CDD" id="cd03056">
    <property type="entry name" value="GST_N_4"/>
    <property type="match status" value="1"/>
</dbReference>
<dbReference type="PANTHER" id="PTHR44051:SF2">
    <property type="entry name" value="HYPOTHETICAL GLUTATHIONE S-TRANSFERASE LIKE PROTEIN"/>
    <property type="match status" value="1"/>
</dbReference>
<dbReference type="InterPro" id="IPR036282">
    <property type="entry name" value="Glutathione-S-Trfase_C_sf"/>
</dbReference>
<gene>
    <name evidence="3" type="ORF">I596_3226</name>
</gene>